<sequence>MGDLLGDCPLRPLRFDGDRTRFGDMDGYCVGPRGPPDESRREKGGAPTNYQLAFRGSGGRPGFGCGYGGFGDGAPTSLRFS</sequence>
<feature type="compositionally biased region" description="Basic and acidic residues" evidence="1">
    <location>
        <begin position="35"/>
        <end position="44"/>
    </location>
</feature>
<reference evidence="2" key="1">
    <citation type="submission" date="2023-08" db="EMBL/GenBank/DDBJ databases">
        <title>A de novo genome assembly of Solanum verrucosum Schlechtendal, a Mexican diploid species geographically isolated from the other diploid A-genome species in potato relatives.</title>
        <authorList>
            <person name="Hosaka K."/>
        </authorList>
    </citation>
    <scope>NUCLEOTIDE SEQUENCE</scope>
    <source>
        <tissue evidence="2">Young leaves</tissue>
    </source>
</reference>
<dbReference type="Proteomes" id="UP001234989">
    <property type="component" value="Chromosome 6"/>
</dbReference>
<keyword evidence="3" id="KW-1185">Reference proteome</keyword>
<feature type="region of interest" description="Disordered" evidence="1">
    <location>
        <begin position="26"/>
        <end position="46"/>
    </location>
</feature>
<name>A0AAF0TZZ1_SOLVR</name>
<proteinExistence type="predicted"/>
<gene>
    <name evidence="2" type="ORF">MTR67_026978</name>
</gene>
<evidence type="ECO:0000313" key="2">
    <source>
        <dbReference type="EMBL" id="WMV33593.1"/>
    </source>
</evidence>
<evidence type="ECO:0000256" key="1">
    <source>
        <dbReference type="SAM" id="MobiDB-lite"/>
    </source>
</evidence>
<protein>
    <submittedName>
        <fullName evidence="2">Uncharacterized protein</fullName>
    </submittedName>
</protein>
<dbReference type="EMBL" id="CP133617">
    <property type="protein sequence ID" value="WMV33593.1"/>
    <property type="molecule type" value="Genomic_DNA"/>
</dbReference>
<accession>A0AAF0TZZ1</accession>
<evidence type="ECO:0000313" key="3">
    <source>
        <dbReference type="Proteomes" id="UP001234989"/>
    </source>
</evidence>
<dbReference type="AlphaFoldDB" id="A0AAF0TZZ1"/>
<organism evidence="2 3">
    <name type="scientific">Solanum verrucosum</name>
    <dbReference type="NCBI Taxonomy" id="315347"/>
    <lineage>
        <taxon>Eukaryota</taxon>
        <taxon>Viridiplantae</taxon>
        <taxon>Streptophyta</taxon>
        <taxon>Embryophyta</taxon>
        <taxon>Tracheophyta</taxon>
        <taxon>Spermatophyta</taxon>
        <taxon>Magnoliopsida</taxon>
        <taxon>eudicotyledons</taxon>
        <taxon>Gunneridae</taxon>
        <taxon>Pentapetalae</taxon>
        <taxon>asterids</taxon>
        <taxon>lamiids</taxon>
        <taxon>Solanales</taxon>
        <taxon>Solanaceae</taxon>
        <taxon>Solanoideae</taxon>
        <taxon>Solaneae</taxon>
        <taxon>Solanum</taxon>
    </lineage>
</organism>